<evidence type="ECO:0000313" key="2">
    <source>
        <dbReference type="Proteomes" id="UP001501599"/>
    </source>
</evidence>
<proteinExistence type="predicted"/>
<protein>
    <submittedName>
        <fullName evidence="1">Uncharacterized protein</fullName>
    </submittedName>
</protein>
<reference evidence="2" key="1">
    <citation type="journal article" date="2019" name="Int. J. Syst. Evol. Microbiol.">
        <title>The Global Catalogue of Microorganisms (GCM) 10K type strain sequencing project: providing services to taxonomists for standard genome sequencing and annotation.</title>
        <authorList>
            <consortium name="The Broad Institute Genomics Platform"/>
            <consortium name="The Broad Institute Genome Sequencing Center for Infectious Disease"/>
            <person name="Wu L."/>
            <person name="Ma J."/>
        </authorList>
    </citation>
    <scope>NUCLEOTIDE SEQUENCE [LARGE SCALE GENOMIC DNA]</scope>
    <source>
        <strain evidence="2">JCM 16026</strain>
    </source>
</reference>
<dbReference type="EMBL" id="BAAAQT010000008">
    <property type="protein sequence ID" value="GAA2175302.1"/>
    <property type="molecule type" value="Genomic_DNA"/>
</dbReference>
<sequence>MPAPAHALVHHEPLAGAIAFDAPVGWTVEESLEPPNAGVVLRTPEGLNAFSLSLHAPSPDLLVPSGCQTDPSAAGSIGVLSSEPLAPFADDLASAAPELALVTVEHPHGVRAVMLLTAQDAAIGCLGYVIPVAGGSIFASSHFDTDDPTALSLRFRDGEEFVGSPEYVAVLDVLRSVEIRRLVV</sequence>
<dbReference type="Proteomes" id="UP001501599">
    <property type="component" value="Unassembled WGS sequence"/>
</dbReference>
<comment type="caution">
    <text evidence="1">The sequence shown here is derived from an EMBL/GenBank/DDBJ whole genome shotgun (WGS) entry which is preliminary data.</text>
</comment>
<gene>
    <name evidence="1" type="ORF">GCM10009846_24620</name>
</gene>
<accession>A0ABP5MMP8</accession>
<evidence type="ECO:0000313" key="1">
    <source>
        <dbReference type="EMBL" id="GAA2175302.1"/>
    </source>
</evidence>
<organism evidence="1 2">
    <name type="scientific">Agrococcus versicolor</name>
    <dbReference type="NCBI Taxonomy" id="501482"/>
    <lineage>
        <taxon>Bacteria</taxon>
        <taxon>Bacillati</taxon>
        <taxon>Actinomycetota</taxon>
        <taxon>Actinomycetes</taxon>
        <taxon>Micrococcales</taxon>
        <taxon>Microbacteriaceae</taxon>
        <taxon>Agrococcus</taxon>
    </lineage>
</organism>
<name>A0ABP5MMP8_9MICO</name>
<keyword evidence="2" id="KW-1185">Reference proteome</keyword>